<proteinExistence type="predicted"/>
<gene>
    <name evidence="1" type="ORF">DU506_19265</name>
</gene>
<evidence type="ECO:0000313" key="1">
    <source>
        <dbReference type="EMBL" id="RCV86030.1"/>
    </source>
</evidence>
<comment type="caution">
    <text evidence="1">The sequence shown here is derived from an EMBL/GenBank/DDBJ whole genome shotgun (WGS) entry which is preliminary data.</text>
</comment>
<dbReference type="Gene3D" id="1.10.1220.10">
    <property type="entry name" value="Met repressor-like"/>
    <property type="match status" value="1"/>
</dbReference>
<keyword evidence="2" id="KW-1185">Reference proteome</keyword>
<evidence type="ECO:0000313" key="2">
    <source>
        <dbReference type="Proteomes" id="UP000253204"/>
    </source>
</evidence>
<dbReference type="OrthoDB" id="7066040at2"/>
<protein>
    <submittedName>
        <fullName evidence="1">Uncharacterized protein</fullName>
    </submittedName>
</protein>
<dbReference type="AlphaFoldDB" id="A0A368TNB8"/>
<dbReference type="Proteomes" id="UP000253204">
    <property type="component" value="Unassembled WGS sequence"/>
</dbReference>
<reference evidence="1 2" key="1">
    <citation type="submission" date="2018-07" db="EMBL/GenBank/DDBJ databases">
        <title>Halomonas rutogse sp. nov., isolated from Lake TangqianCo on Tibetan Plateau.</title>
        <authorList>
            <person name="Lu H."/>
            <person name="Xing P."/>
            <person name="Wu Q."/>
        </authorList>
    </citation>
    <scope>NUCLEOTIDE SEQUENCE [LARGE SCALE GENOMIC DNA]</scope>
    <source>
        <strain evidence="1 2">TQ8S</strain>
    </source>
</reference>
<dbReference type="SUPFAM" id="SSF47598">
    <property type="entry name" value="Ribbon-helix-helix"/>
    <property type="match status" value="1"/>
</dbReference>
<dbReference type="EMBL" id="QPIJ01000076">
    <property type="protein sequence ID" value="RCV86030.1"/>
    <property type="molecule type" value="Genomic_DNA"/>
</dbReference>
<dbReference type="InterPro" id="IPR010985">
    <property type="entry name" value="Ribbon_hlx_hlx"/>
</dbReference>
<name>A0A368TNB8_9GAMM</name>
<organism evidence="1 2">
    <name type="scientific">Vreelandella rituensis</name>
    <dbReference type="NCBI Taxonomy" id="2282306"/>
    <lineage>
        <taxon>Bacteria</taxon>
        <taxon>Pseudomonadati</taxon>
        <taxon>Pseudomonadota</taxon>
        <taxon>Gammaproteobacteria</taxon>
        <taxon>Oceanospirillales</taxon>
        <taxon>Halomonadaceae</taxon>
        <taxon>Vreelandella</taxon>
    </lineage>
</organism>
<dbReference type="GO" id="GO:0006355">
    <property type="term" value="P:regulation of DNA-templated transcription"/>
    <property type="evidence" value="ECO:0007669"/>
    <property type="project" value="InterPro"/>
</dbReference>
<accession>A0A368TNB8</accession>
<dbReference type="RefSeq" id="WP_114488491.1">
    <property type="nucleotide sequence ID" value="NZ_QPIJ01000076.1"/>
</dbReference>
<dbReference type="InterPro" id="IPR013321">
    <property type="entry name" value="Arc_rbn_hlx_hlx"/>
</dbReference>
<sequence>MAKFDLNDDFVKGAENRAKSNKSKPSDNLVMLNARVPKRLRDRVKLAAVTYDRSNASIIEEALEEWLKKAEKRNERRVTAFEDDGL</sequence>